<keyword evidence="2" id="KW-1185">Reference proteome</keyword>
<dbReference type="EMBL" id="JACCFY010000001">
    <property type="protein sequence ID" value="NYJ78800.1"/>
    <property type="molecule type" value="Genomic_DNA"/>
</dbReference>
<reference evidence="1 2" key="1">
    <citation type="submission" date="2020-07" db="EMBL/GenBank/DDBJ databases">
        <title>Sequencing the genomes of 1000 actinobacteria strains.</title>
        <authorList>
            <person name="Klenk H.-P."/>
        </authorList>
    </citation>
    <scope>NUCLEOTIDE SEQUENCE [LARGE SCALE GENOMIC DNA]</scope>
    <source>
        <strain evidence="1 2">DSM 15475</strain>
    </source>
</reference>
<dbReference type="AlphaFoldDB" id="A0A7Z0KB02"/>
<sequence length="40" mass="4813">MIIRYLVMKIAGFVLRLVRRRFGRQSAPPENAGRRSRRRQ</sequence>
<dbReference type="RefSeq" id="WP_281366350.1">
    <property type="nucleotide sequence ID" value="NZ_BAAALL010000001.1"/>
</dbReference>
<dbReference type="Proteomes" id="UP000535437">
    <property type="component" value="Unassembled WGS sequence"/>
</dbReference>
<evidence type="ECO:0000313" key="2">
    <source>
        <dbReference type="Proteomes" id="UP000535437"/>
    </source>
</evidence>
<proteinExistence type="predicted"/>
<evidence type="ECO:0000313" key="1">
    <source>
        <dbReference type="EMBL" id="NYJ78800.1"/>
    </source>
</evidence>
<organism evidence="1 2">
    <name type="scientific">Nesterenkonia xinjiangensis</name>
    <dbReference type="NCBI Taxonomy" id="225327"/>
    <lineage>
        <taxon>Bacteria</taxon>
        <taxon>Bacillati</taxon>
        <taxon>Actinomycetota</taxon>
        <taxon>Actinomycetes</taxon>
        <taxon>Micrococcales</taxon>
        <taxon>Micrococcaceae</taxon>
        <taxon>Nesterenkonia</taxon>
    </lineage>
</organism>
<gene>
    <name evidence="1" type="ORF">HNR09_002211</name>
</gene>
<name>A0A7Z0KB02_9MICC</name>
<accession>A0A7Z0KB02</accession>
<protein>
    <submittedName>
        <fullName evidence="1">Uncharacterized protein</fullName>
    </submittedName>
</protein>
<comment type="caution">
    <text evidence="1">The sequence shown here is derived from an EMBL/GenBank/DDBJ whole genome shotgun (WGS) entry which is preliminary data.</text>
</comment>